<name>A0ABY4C212_9MICO</name>
<dbReference type="EMBL" id="CP094528">
    <property type="protein sequence ID" value="UOE45518.1"/>
    <property type="molecule type" value="Genomic_DNA"/>
</dbReference>
<gene>
    <name evidence="1" type="ORF">MTO99_07100</name>
</gene>
<evidence type="ECO:0000313" key="2">
    <source>
        <dbReference type="Proteomes" id="UP000832097"/>
    </source>
</evidence>
<organism evidence="1 2">
    <name type="scientific">Agromyces larvae</name>
    <dbReference type="NCBI Taxonomy" id="2929802"/>
    <lineage>
        <taxon>Bacteria</taxon>
        <taxon>Bacillati</taxon>
        <taxon>Actinomycetota</taxon>
        <taxon>Actinomycetes</taxon>
        <taxon>Micrococcales</taxon>
        <taxon>Microbacteriaceae</taxon>
        <taxon>Agromyces</taxon>
    </lineage>
</organism>
<keyword evidence="2" id="KW-1185">Reference proteome</keyword>
<accession>A0ABY4C212</accession>
<sequence>MTIASPTPTTARIHRCHQFPEKIQHRSLEAAFAEVDRVKQQRDVQLHVYACESCGYFHCSKSSGTAGDVRGNVRVGRRVHRADIPLWTVGTDGRPTETVRDERYVETTDKRSGSRQASIEAIESALRAHSSPTSVKASELAGWTGLSDYRTTEALKAMGWVPTGASKSRLWHRPGVERAARAPLPVAEPESVPADPWQIVDLNAVRDLSVDQLLRTYKTAGKYLEVRIRDR</sequence>
<dbReference type="Proteomes" id="UP000832097">
    <property type="component" value="Chromosome"/>
</dbReference>
<evidence type="ECO:0000313" key="1">
    <source>
        <dbReference type="EMBL" id="UOE45518.1"/>
    </source>
</evidence>
<dbReference type="RefSeq" id="WP_243558117.1">
    <property type="nucleotide sequence ID" value="NZ_CP094528.1"/>
</dbReference>
<reference evidence="1 2" key="1">
    <citation type="submission" date="2022-03" db="EMBL/GenBank/DDBJ databases">
        <title>Mucilaginibacter sp. isolated from the gut of Protaetia brevitarsis seulensis larvae.</title>
        <authorList>
            <person name="Won M."/>
            <person name="Kim S.-J."/>
            <person name="Kwon S.-W."/>
        </authorList>
    </citation>
    <scope>NUCLEOTIDE SEQUENCE [LARGE SCALE GENOMIC DNA]</scope>
    <source>
        <strain evidence="1 2">CFWR-12</strain>
    </source>
</reference>
<proteinExistence type="predicted"/>
<protein>
    <submittedName>
        <fullName evidence="1">Uncharacterized protein</fullName>
    </submittedName>
</protein>